<comment type="similarity">
    <text evidence="2">Belongs to the outer membrane factor (OMF) (TC 1.B.17) family.</text>
</comment>
<reference evidence="8 9" key="1">
    <citation type="journal article" date="2022" name="Int. J. Syst. Evol. Microbiol.">
        <title>Prevotella herbatica sp. nov., a plant polysaccharide-decomposing anaerobic bacterium isolated from a methanogenic reactor.</title>
        <authorList>
            <person name="Uek A."/>
            <person name="Tonouchi A."/>
            <person name="Kaku N."/>
            <person name="Ueki K."/>
        </authorList>
    </citation>
    <scope>NUCLEOTIDE SEQUENCE [LARGE SCALE GENOMIC DNA]</scope>
    <source>
        <strain evidence="8 9">WR041</strain>
    </source>
</reference>
<name>A0ABM7NX98_9BACT</name>
<accession>A0ABM7NX98</accession>
<dbReference type="SUPFAM" id="SSF56954">
    <property type="entry name" value="Outer membrane efflux proteins (OEP)"/>
    <property type="match status" value="1"/>
</dbReference>
<evidence type="ECO:0000256" key="4">
    <source>
        <dbReference type="ARBA" id="ARBA00022452"/>
    </source>
</evidence>
<evidence type="ECO:0000256" key="6">
    <source>
        <dbReference type="ARBA" id="ARBA00023136"/>
    </source>
</evidence>
<evidence type="ECO:0000256" key="7">
    <source>
        <dbReference type="ARBA" id="ARBA00023237"/>
    </source>
</evidence>
<evidence type="ECO:0000256" key="1">
    <source>
        <dbReference type="ARBA" id="ARBA00004442"/>
    </source>
</evidence>
<proteinExistence type="inferred from homology"/>
<evidence type="ECO:0000313" key="8">
    <source>
        <dbReference type="EMBL" id="BCS85149.1"/>
    </source>
</evidence>
<protein>
    <submittedName>
        <fullName evidence="8">Transporter</fullName>
    </submittedName>
</protein>
<dbReference type="RefSeq" id="WP_207155307.1">
    <property type="nucleotide sequence ID" value="NZ_AP024484.1"/>
</dbReference>
<keyword evidence="3" id="KW-0813">Transport</keyword>
<dbReference type="PANTHER" id="PTHR30026:SF20">
    <property type="entry name" value="OUTER MEMBRANE PROTEIN TOLC"/>
    <property type="match status" value="1"/>
</dbReference>
<evidence type="ECO:0000256" key="5">
    <source>
        <dbReference type="ARBA" id="ARBA00022692"/>
    </source>
</evidence>
<sequence>MIKRFILTITLVVILSVNANSQIVRKMSISDMFQLAESNSRELNSQRTGLEVANEGVKVAKSERLPDVNVKLNANYMGNILLTDRDFTNVHGYSAFHFGNEFAVDAQQVVYAGGAINANIKLAQLGKEQAGLGLDMSRENIRFIALGEYLDLQKLQNREKVIEDNVELTAKLIANIEEKHNQGVALKNDITRYELQMQTLRLTLTKIRNQRSIINHQLCNSLGLVNSEIIQPTDDTASAIFSKDGETKWQTETADQSQQIKISRLNERIAEQQIKIAKSDFMPKVSLVACNDFNGPITFEILSINKNLNAWYVGVGVKYSLSSIFKSNKKLSKAKLAFKNAKEQTDVVGEQLNNQVQAAYTQYLESYTELETQEKDVELAQQNYKVINERYINQLALITDMLDASNMKLDAELSEVDARINIAYAYYKMKYIAGQL</sequence>
<evidence type="ECO:0000256" key="2">
    <source>
        <dbReference type="ARBA" id="ARBA00007613"/>
    </source>
</evidence>
<keyword evidence="9" id="KW-1185">Reference proteome</keyword>
<keyword evidence="4" id="KW-1134">Transmembrane beta strand</keyword>
<keyword evidence="6" id="KW-0472">Membrane</keyword>
<keyword evidence="7" id="KW-0998">Cell outer membrane</keyword>
<dbReference type="Proteomes" id="UP001319045">
    <property type="component" value="Chromosome"/>
</dbReference>
<evidence type="ECO:0000313" key="9">
    <source>
        <dbReference type="Proteomes" id="UP001319045"/>
    </source>
</evidence>
<comment type="subcellular location">
    <subcellularLocation>
        <location evidence="1">Cell outer membrane</location>
    </subcellularLocation>
</comment>
<dbReference type="PANTHER" id="PTHR30026">
    <property type="entry name" value="OUTER MEMBRANE PROTEIN TOLC"/>
    <property type="match status" value="1"/>
</dbReference>
<evidence type="ECO:0000256" key="3">
    <source>
        <dbReference type="ARBA" id="ARBA00022448"/>
    </source>
</evidence>
<keyword evidence="5" id="KW-0812">Transmembrane</keyword>
<dbReference type="EMBL" id="AP024484">
    <property type="protein sequence ID" value="BCS85149.1"/>
    <property type="molecule type" value="Genomic_DNA"/>
</dbReference>
<dbReference type="InterPro" id="IPR003423">
    <property type="entry name" value="OMP_efflux"/>
</dbReference>
<organism evidence="8 9">
    <name type="scientific">Prevotella herbatica</name>
    <dbReference type="NCBI Taxonomy" id="2801997"/>
    <lineage>
        <taxon>Bacteria</taxon>
        <taxon>Pseudomonadati</taxon>
        <taxon>Bacteroidota</taxon>
        <taxon>Bacteroidia</taxon>
        <taxon>Bacteroidales</taxon>
        <taxon>Prevotellaceae</taxon>
        <taxon>Prevotella</taxon>
    </lineage>
</organism>
<gene>
    <name evidence="8" type="ORF">prwr041_10420</name>
</gene>
<dbReference type="Gene3D" id="1.20.1600.10">
    <property type="entry name" value="Outer membrane efflux proteins (OEP)"/>
    <property type="match status" value="1"/>
</dbReference>
<dbReference type="InterPro" id="IPR051906">
    <property type="entry name" value="TolC-like"/>
</dbReference>
<dbReference type="Pfam" id="PF02321">
    <property type="entry name" value="OEP"/>
    <property type="match status" value="2"/>
</dbReference>